<gene>
    <name evidence="3" type="ORF">N7G274_002072</name>
</gene>
<feature type="compositionally biased region" description="Low complexity" evidence="1">
    <location>
        <begin position="122"/>
        <end position="136"/>
    </location>
</feature>
<accession>A0ABR4AIN8</accession>
<dbReference type="Pfam" id="PF08729">
    <property type="entry name" value="HUN"/>
    <property type="match status" value="1"/>
</dbReference>
<feature type="compositionally biased region" description="Polar residues" evidence="1">
    <location>
        <begin position="37"/>
        <end position="52"/>
    </location>
</feature>
<keyword evidence="4" id="KW-1185">Reference proteome</keyword>
<dbReference type="Proteomes" id="UP001590950">
    <property type="component" value="Unassembled WGS sequence"/>
</dbReference>
<feature type="compositionally biased region" description="Polar residues" evidence="1">
    <location>
        <begin position="179"/>
        <end position="218"/>
    </location>
</feature>
<reference evidence="3 4" key="1">
    <citation type="submission" date="2024-09" db="EMBL/GenBank/DDBJ databases">
        <title>Rethinking Asexuality: The Enigmatic Case of Functional Sexual Genes in Lepraria (Stereocaulaceae).</title>
        <authorList>
            <person name="Doellman M."/>
            <person name="Sun Y."/>
            <person name="Barcenas-Pena A."/>
            <person name="Lumbsch H.T."/>
            <person name="Grewe F."/>
        </authorList>
    </citation>
    <scope>NUCLEOTIDE SEQUENCE [LARGE SCALE GENOMIC DNA]</scope>
    <source>
        <strain evidence="3 4">Mercado 3170</strain>
    </source>
</reference>
<name>A0ABR4AIN8_9LECA</name>
<evidence type="ECO:0000313" key="3">
    <source>
        <dbReference type="EMBL" id="KAL2045644.1"/>
    </source>
</evidence>
<feature type="compositionally biased region" description="Basic and acidic residues" evidence="1">
    <location>
        <begin position="588"/>
        <end position="600"/>
    </location>
</feature>
<organism evidence="3 4">
    <name type="scientific">Stereocaulon virgatum</name>
    <dbReference type="NCBI Taxonomy" id="373712"/>
    <lineage>
        <taxon>Eukaryota</taxon>
        <taxon>Fungi</taxon>
        <taxon>Dikarya</taxon>
        <taxon>Ascomycota</taxon>
        <taxon>Pezizomycotina</taxon>
        <taxon>Lecanoromycetes</taxon>
        <taxon>OSLEUM clade</taxon>
        <taxon>Lecanoromycetidae</taxon>
        <taxon>Lecanorales</taxon>
        <taxon>Lecanorineae</taxon>
        <taxon>Stereocaulaceae</taxon>
        <taxon>Stereocaulon</taxon>
    </lineage>
</organism>
<feature type="domain" description="Hpc2-related" evidence="2">
    <location>
        <begin position="497"/>
        <end position="535"/>
    </location>
</feature>
<protein>
    <recommendedName>
        <fullName evidence="2">Hpc2-related domain-containing protein</fullName>
    </recommendedName>
</protein>
<feature type="region of interest" description="Disordered" evidence="1">
    <location>
        <begin position="528"/>
        <end position="604"/>
    </location>
</feature>
<feature type="compositionally biased region" description="Basic and acidic residues" evidence="1">
    <location>
        <begin position="473"/>
        <end position="482"/>
    </location>
</feature>
<evidence type="ECO:0000259" key="2">
    <source>
        <dbReference type="Pfam" id="PF08729"/>
    </source>
</evidence>
<dbReference type="EMBL" id="JBEFKJ010000006">
    <property type="protein sequence ID" value="KAL2045644.1"/>
    <property type="molecule type" value="Genomic_DNA"/>
</dbReference>
<feature type="compositionally biased region" description="Polar residues" evidence="1">
    <location>
        <begin position="86"/>
        <end position="95"/>
    </location>
</feature>
<comment type="caution">
    <text evidence="3">The sequence shown here is derived from an EMBL/GenBank/DDBJ whole genome shotgun (WGS) entry which is preliminary data.</text>
</comment>
<proteinExistence type="predicted"/>
<sequence length="618" mass="64959">MSAIAEGAQNRGESTSPGLSSPPSPNSPTQNTPTPHAQPNSASFAQNGQSDANVGGGKSMGTMGAKSTSARKGPRKKKDPEIPVINNGNASTATDGQEKPRKRAPRGTSAAYKKKQAKLAEEAQAQARAREAAALQGPRQTKLEESLPTTSLPPPHFDVPAIHAPPQSGNCEAIPIPQPNAQTSAPHSRPASGQNYDPIRSSTVAPNPSSPLSTVSTPQKPPIYPSPGASAPSSIYSLMEQPAATMSPYNISQQPRRDNDTKAPSPPEAKRPRLSPPIPILPQHRPVSTPKDVTSTAPPLAPTTSTANVIELDSDKSQELTNNTMVVPRKPSPKASTGVSSSSHSPKPSGRQKEAPPPLPSGSGLLSGAIFGGGYDSSGVDKTAPTVVLDVRLDGDNHYVNFTRLAEERYGFNALHPRLAAQRERLARVAAAGAALENAHKNGGNSGSGDEMSVDLSDAEADNSNVEMGGMIDGDRIPKSGEETGEAGIAKKPRKRMMKEDMYDKEDDFIDDTELIWEEQAATSKDGFFVYSGPLIPPGEEPTVERTEPTKRGRGGGRGRGGATRGGARGAAKDGVKVPGRKPRVTKAMKEQIDREKAQRENLAVLASKPAGYVNPLT</sequence>
<feature type="region of interest" description="Disordered" evidence="1">
    <location>
        <begin position="1"/>
        <end position="367"/>
    </location>
</feature>
<feature type="compositionally biased region" description="Gly residues" evidence="1">
    <location>
        <begin position="558"/>
        <end position="569"/>
    </location>
</feature>
<feature type="compositionally biased region" description="Low complexity" evidence="1">
    <location>
        <begin position="294"/>
        <end position="307"/>
    </location>
</feature>
<dbReference type="InterPro" id="IPR014840">
    <property type="entry name" value="HRD"/>
</dbReference>
<feature type="region of interest" description="Disordered" evidence="1">
    <location>
        <begin position="466"/>
        <end position="495"/>
    </location>
</feature>
<evidence type="ECO:0000256" key="1">
    <source>
        <dbReference type="SAM" id="MobiDB-lite"/>
    </source>
</evidence>
<evidence type="ECO:0000313" key="4">
    <source>
        <dbReference type="Proteomes" id="UP001590950"/>
    </source>
</evidence>
<feature type="compositionally biased region" description="Low complexity" evidence="1">
    <location>
        <begin position="340"/>
        <end position="349"/>
    </location>
</feature>